<keyword evidence="6 9" id="KW-1133">Transmembrane helix</keyword>
<dbReference type="Gene3D" id="1.20.5.3310">
    <property type="match status" value="1"/>
</dbReference>
<dbReference type="EMBL" id="BKAJ01000043">
    <property type="protein sequence ID" value="GEP55664.1"/>
    <property type="molecule type" value="Genomic_DNA"/>
</dbReference>
<dbReference type="GO" id="GO:0043953">
    <property type="term" value="P:protein transport by the Tat complex"/>
    <property type="evidence" value="ECO:0007669"/>
    <property type="project" value="UniProtKB-UniRule"/>
</dbReference>
<dbReference type="HAMAP" id="MF_00236">
    <property type="entry name" value="TatA_E"/>
    <property type="match status" value="1"/>
</dbReference>
<gene>
    <name evidence="9 11" type="primary">tatA</name>
    <name evidence="11" type="ORF">RSO01_28300</name>
</gene>
<feature type="region of interest" description="Disordered" evidence="10">
    <location>
        <begin position="41"/>
        <end position="89"/>
    </location>
</feature>
<keyword evidence="4 9" id="KW-0812">Transmembrane</keyword>
<keyword evidence="5 9" id="KW-0653">Protein transport</keyword>
<dbReference type="InterPro" id="IPR006312">
    <property type="entry name" value="TatA/E"/>
</dbReference>
<evidence type="ECO:0000256" key="2">
    <source>
        <dbReference type="ARBA" id="ARBA00022448"/>
    </source>
</evidence>
<comment type="subunit">
    <text evidence="9">The Tat system comprises two distinct complexes: a TatABC complex, containing multiple copies of TatA, TatB and TatC subunits, and a separate TatA complex, containing only TatA subunits. Substrates initially bind to the TatABC complex, which probably triggers association of the separate TatA complex to form the active translocon.</text>
</comment>
<dbReference type="RefSeq" id="WP_147149752.1">
    <property type="nucleotide sequence ID" value="NZ_BKAJ01000043.1"/>
</dbReference>
<dbReference type="OrthoDB" id="7161179at2"/>
<dbReference type="NCBIfam" id="NF001940">
    <property type="entry name" value="PRK00720.1"/>
    <property type="match status" value="1"/>
</dbReference>
<feature type="transmembrane region" description="Helical" evidence="9">
    <location>
        <begin position="6"/>
        <end position="22"/>
    </location>
</feature>
<proteinExistence type="inferred from homology"/>
<evidence type="ECO:0000256" key="7">
    <source>
        <dbReference type="ARBA" id="ARBA00023010"/>
    </source>
</evidence>
<name>A0A512N9L3_9HYPH</name>
<evidence type="ECO:0000313" key="11">
    <source>
        <dbReference type="EMBL" id="GEP55664.1"/>
    </source>
</evidence>
<dbReference type="GO" id="GO:0008320">
    <property type="term" value="F:protein transmembrane transporter activity"/>
    <property type="evidence" value="ECO:0007669"/>
    <property type="project" value="UniProtKB-UniRule"/>
</dbReference>
<dbReference type="AlphaFoldDB" id="A0A512N9L3"/>
<keyword evidence="8 9" id="KW-0472">Membrane</keyword>
<dbReference type="PANTHER" id="PTHR42982">
    <property type="entry name" value="SEC-INDEPENDENT PROTEIN TRANSLOCASE PROTEIN TATA"/>
    <property type="match status" value="1"/>
</dbReference>
<evidence type="ECO:0000256" key="1">
    <source>
        <dbReference type="ARBA" id="ARBA00004162"/>
    </source>
</evidence>
<dbReference type="NCBIfam" id="TIGR01411">
    <property type="entry name" value="tatAE"/>
    <property type="match status" value="1"/>
</dbReference>
<dbReference type="InterPro" id="IPR003369">
    <property type="entry name" value="TatA/B/E"/>
</dbReference>
<comment type="caution">
    <text evidence="11">The sequence shown here is derived from an EMBL/GenBank/DDBJ whole genome shotgun (WGS) entry which is preliminary data.</text>
</comment>
<evidence type="ECO:0000256" key="3">
    <source>
        <dbReference type="ARBA" id="ARBA00022475"/>
    </source>
</evidence>
<reference evidence="11 12" key="1">
    <citation type="submission" date="2019-07" db="EMBL/GenBank/DDBJ databases">
        <title>Whole genome shotgun sequence of Reyranella soli NBRC 108950.</title>
        <authorList>
            <person name="Hosoyama A."/>
            <person name="Uohara A."/>
            <person name="Ohji S."/>
            <person name="Ichikawa N."/>
        </authorList>
    </citation>
    <scope>NUCLEOTIDE SEQUENCE [LARGE SCALE GENOMIC DNA]</scope>
    <source>
        <strain evidence="11 12">NBRC 108950</strain>
    </source>
</reference>
<keyword evidence="12" id="KW-1185">Reference proteome</keyword>
<comment type="function">
    <text evidence="9">Part of the twin-arginine translocation (Tat) system that transports large folded proteins containing a characteristic twin-arginine motif in their signal peptide across membranes. TatA could form the protein-conducting channel of the Tat system.</text>
</comment>
<comment type="subcellular location">
    <subcellularLocation>
        <location evidence="1 9">Cell membrane</location>
        <topology evidence="1 9">Single-pass membrane protein</topology>
    </subcellularLocation>
</comment>
<keyword evidence="2 9" id="KW-0813">Transport</keyword>
<feature type="compositionally biased region" description="Low complexity" evidence="10">
    <location>
        <begin position="52"/>
        <end position="66"/>
    </location>
</feature>
<keyword evidence="3 9" id="KW-1003">Cell membrane</keyword>
<evidence type="ECO:0000256" key="6">
    <source>
        <dbReference type="ARBA" id="ARBA00022989"/>
    </source>
</evidence>
<sequence>MGSLSVWHWLIVLAVVLLLFGGRGKISSLMGDFGKGLSAFKKGVGGQGEETPPAQAAGQPGDAAKPISAQATTTPPSGSQVHQDSAAKV</sequence>
<evidence type="ECO:0000256" key="5">
    <source>
        <dbReference type="ARBA" id="ARBA00022927"/>
    </source>
</evidence>
<evidence type="ECO:0000256" key="10">
    <source>
        <dbReference type="SAM" id="MobiDB-lite"/>
    </source>
</evidence>
<dbReference type="PANTHER" id="PTHR42982:SF1">
    <property type="entry name" value="SEC-INDEPENDENT PROTEIN TRANSLOCASE PROTEIN TATA"/>
    <property type="match status" value="1"/>
</dbReference>
<evidence type="ECO:0000256" key="8">
    <source>
        <dbReference type="ARBA" id="ARBA00023136"/>
    </source>
</evidence>
<evidence type="ECO:0000256" key="4">
    <source>
        <dbReference type="ARBA" id="ARBA00022692"/>
    </source>
</evidence>
<protein>
    <recommendedName>
        <fullName evidence="9">Sec-independent protein translocase protein TatA</fullName>
    </recommendedName>
</protein>
<organism evidence="11 12">
    <name type="scientific">Reyranella soli</name>
    <dbReference type="NCBI Taxonomy" id="1230389"/>
    <lineage>
        <taxon>Bacteria</taxon>
        <taxon>Pseudomonadati</taxon>
        <taxon>Pseudomonadota</taxon>
        <taxon>Alphaproteobacteria</taxon>
        <taxon>Hyphomicrobiales</taxon>
        <taxon>Reyranellaceae</taxon>
        <taxon>Reyranella</taxon>
    </lineage>
</organism>
<evidence type="ECO:0000313" key="12">
    <source>
        <dbReference type="Proteomes" id="UP000321058"/>
    </source>
</evidence>
<dbReference type="GO" id="GO:0033281">
    <property type="term" value="C:TAT protein transport complex"/>
    <property type="evidence" value="ECO:0007669"/>
    <property type="project" value="UniProtKB-UniRule"/>
</dbReference>
<evidence type="ECO:0000256" key="9">
    <source>
        <dbReference type="HAMAP-Rule" id="MF_00236"/>
    </source>
</evidence>
<comment type="similarity">
    <text evidence="9">Belongs to the TatA/E family.</text>
</comment>
<keyword evidence="7 9" id="KW-0811">Translocation</keyword>
<accession>A0A512N9L3</accession>
<dbReference type="Proteomes" id="UP000321058">
    <property type="component" value="Unassembled WGS sequence"/>
</dbReference>
<feature type="compositionally biased region" description="Polar residues" evidence="10">
    <location>
        <begin position="69"/>
        <end position="83"/>
    </location>
</feature>
<dbReference type="Pfam" id="PF02416">
    <property type="entry name" value="TatA_B_E"/>
    <property type="match status" value="1"/>
</dbReference>